<dbReference type="InterPro" id="IPR029253">
    <property type="entry name" value="CYTL1"/>
</dbReference>
<dbReference type="PANTHER" id="PTHR15974">
    <property type="entry name" value="CYTOKINE-LIKE PROTEIN 1"/>
    <property type="match status" value="1"/>
</dbReference>
<organism evidence="2 3">
    <name type="scientific">Aldrovandia affinis</name>
    <dbReference type="NCBI Taxonomy" id="143900"/>
    <lineage>
        <taxon>Eukaryota</taxon>
        <taxon>Metazoa</taxon>
        <taxon>Chordata</taxon>
        <taxon>Craniata</taxon>
        <taxon>Vertebrata</taxon>
        <taxon>Euteleostomi</taxon>
        <taxon>Actinopterygii</taxon>
        <taxon>Neopterygii</taxon>
        <taxon>Teleostei</taxon>
        <taxon>Notacanthiformes</taxon>
        <taxon>Halosauridae</taxon>
        <taxon>Aldrovandia</taxon>
    </lineage>
</organism>
<protein>
    <recommendedName>
        <fullName evidence="4">Cytokine-like protein 1</fullName>
    </recommendedName>
</protein>
<dbReference type="GO" id="GO:0045944">
    <property type="term" value="P:positive regulation of transcription by RNA polymerase II"/>
    <property type="evidence" value="ECO:0007669"/>
    <property type="project" value="TreeGrafter"/>
</dbReference>
<dbReference type="Proteomes" id="UP001221898">
    <property type="component" value="Unassembled WGS sequence"/>
</dbReference>
<sequence length="132" mass="15259">MSLCQQALLLLSCAVLTLCYPQTCYTKVLSMGREITERAAELKRNPDTERCTAHLSDLYIDVHNACIMPRMRRYIALLERLPDWHCMRNRTVQKQSATARQLHHIMAYRCHGELHFSTDDCAALEHKPRAST</sequence>
<keyword evidence="3" id="KW-1185">Reference proteome</keyword>
<feature type="signal peptide" evidence="1">
    <location>
        <begin position="1"/>
        <end position="19"/>
    </location>
</feature>
<dbReference type="Pfam" id="PF15153">
    <property type="entry name" value="CYTL1"/>
    <property type="match status" value="1"/>
</dbReference>
<evidence type="ECO:0008006" key="4">
    <source>
        <dbReference type="Google" id="ProtNLM"/>
    </source>
</evidence>
<reference evidence="2" key="1">
    <citation type="journal article" date="2023" name="Science">
        <title>Genome structures resolve the early diversification of teleost fishes.</title>
        <authorList>
            <person name="Parey E."/>
            <person name="Louis A."/>
            <person name="Montfort J."/>
            <person name="Bouchez O."/>
            <person name="Roques C."/>
            <person name="Iampietro C."/>
            <person name="Lluch J."/>
            <person name="Castinel A."/>
            <person name="Donnadieu C."/>
            <person name="Desvignes T."/>
            <person name="Floi Bucao C."/>
            <person name="Jouanno E."/>
            <person name="Wen M."/>
            <person name="Mejri S."/>
            <person name="Dirks R."/>
            <person name="Jansen H."/>
            <person name="Henkel C."/>
            <person name="Chen W.J."/>
            <person name="Zahm M."/>
            <person name="Cabau C."/>
            <person name="Klopp C."/>
            <person name="Thompson A.W."/>
            <person name="Robinson-Rechavi M."/>
            <person name="Braasch I."/>
            <person name="Lecointre G."/>
            <person name="Bobe J."/>
            <person name="Postlethwait J.H."/>
            <person name="Berthelot C."/>
            <person name="Roest Crollius H."/>
            <person name="Guiguen Y."/>
        </authorList>
    </citation>
    <scope>NUCLEOTIDE SEQUENCE</scope>
    <source>
        <strain evidence="2">NC1722</strain>
    </source>
</reference>
<keyword evidence="1" id="KW-0732">Signal</keyword>
<evidence type="ECO:0000313" key="3">
    <source>
        <dbReference type="Proteomes" id="UP001221898"/>
    </source>
</evidence>
<comment type="caution">
    <text evidence="2">The sequence shown here is derived from an EMBL/GenBank/DDBJ whole genome shotgun (WGS) entry which is preliminary data.</text>
</comment>
<feature type="chain" id="PRO_5041957858" description="Cytokine-like protein 1" evidence="1">
    <location>
        <begin position="20"/>
        <end position="132"/>
    </location>
</feature>
<proteinExistence type="predicted"/>
<accession>A0AAD7STY6</accession>
<name>A0AAD7STY6_9TELE</name>
<evidence type="ECO:0000313" key="2">
    <source>
        <dbReference type="EMBL" id="KAJ8408782.1"/>
    </source>
</evidence>
<dbReference type="EMBL" id="JAINUG010000033">
    <property type="protein sequence ID" value="KAJ8408782.1"/>
    <property type="molecule type" value="Genomic_DNA"/>
</dbReference>
<evidence type="ECO:0000256" key="1">
    <source>
        <dbReference type="SAM" id="SignalP"/>
    </source>
</evidence>
<dbReference type="AlphaFoldDB" id="A0AAD7STY6"/>
<gene>
    <name evidence="2" type="ORF">AAFF_G00246000</name>
</gene>
<dbReference type="PANTHER" id="PTHR15974:SF0">
    <property type="entry name" value="CYTOKINE-LIKE PROTEIN 1"/>
    <property type="match status" value="1"/>
</dbReference>